<proteinExistence type="predicted"/>
<gene>
    <name evidence="2" type="ORF">CASFOL_042818</name>
</gene>
<feature type="compositionally biased region" description="Basic and acidic residues" evidence="1">
    <location>
        <begin position="22"/>
        <end position="37"/>
    </location>
</feature>
<protein>
    <submittedName>
        <fullName evidence="2">Uncharacterized protein</fullName>
    </submittedName>
</protein>
<sequence>MAEDGDELGFAALASRRGGNRRGSETRHKREATEYKRPRLSQPPSRGNNSRPPTAAIAQNGAQSGGVETLDRGGEVQRKSEMMNDMGTGLGFGPLKIQRKIDMLNEIGLGSGPLETKLLPDMGWIRIDWSDP</sequence>
<reference evidence="3" key="1">
    <citation type="journal article" date="2024" name="IScience">
        <title>Strigolactones Initiate the Formation of Haustorium-like Structures in Castilleja.</title>
        <authorList>
            <person name="Buerger M."/>
            <person name="Peterson D."/>
            <person name="Chory J."/>
        </authorList>
    </citation>
    <scope>NUCLEOTIDE SEQUENCE [LARGE SCALE GENOMIC DNA]</scope>
</reference>
<dbReference type="Proteomes" id="UP001632038">
    <property type="component" value="Unassembled WGS sequence"/>
</dbReference>
<name>A0ABD3B895_9LAMI</name>
<comment type="caution">
    <text evidence="2">The sequence shown here is derived from an EMBL/GenBank/DDBJ whole genome shotgun (WGS) entry which is preliminary data.</text>
</comment>
<organism evidence="2 3">
    <name type="scientific">Castilleja foliolosa</name>
    <dbReference type="NCBI Taxonomy" id="1961234"/>
    <lineage>
        <taxon>Eukaryota</taxon>
        <taxon>Viridiplantae</taxon>
        <taxon>Streptophyta</taxon>
        <taxon>Embryophyta</taxon>
        <taxon>Tracheophyta</taxon>
        <taxon>Spermatophyta</taxon>
        <taxon>Magnoliopsida</taxon>
        <taxon>eudicotyledons</taxon>
        <taxon>Gunneridae</taxon>
        <taxon>Pentapetalae</taxon>
        <taxon>asterids</taxon>
        <taxon>lamiids</taxon>
        <taxon>Lamiales</taxon>
        <taxon>Orobanchaceae</taxon>
        <taxon>Pedicularideae</taxon>
        <taxon>Castillejinae</taxon>
        <taxon>Castilleja</taxon>
    </lineage>
</organism>
<keyword evidence="3" id="KW-1185">Reference proteome</keyword>
<dbReference type="AlphaFoldDB" id="A0ABD3B895"/>
<feature type="region of interest" description="Disordered" evidence="1">
    <location>
        <begin position="1"/>
        <end position="74"/>
    </location>
</feature>
<feature type="compositionally biased region" description="Polar residues" evidence="1">
    <location>
        <begin position="42"/>
        <end position="52"/>
    </location>
</feature>
<dbReference type="EMBL" id="JAVIJP010000142">
    <property type="protein sequence ID" value="KAL3613306.1"/>
    <property type="molecule type" value="Genomic_DNA"/>
</dbReference>
<evidence type="ECO:0000256" key="1">
    <source>
        <dbReference type="SAM" id="MobiDB-lite"/>
    </source>
</evidence>
<evidence type="ECO:0000313" key="2">
    <source>
        <dbReference type="EMBL" id="KAL3613306.1"/>
    </source>
</evidence>
<evidence type="ECO:0000313" key="3">
    <source>
        <dbReference type="Proteomes" id="UP001632038"/>
    </source>
</evidence>
<accession>A0ABD3B895</accession>